<protein>
    <recommendedName>
        <fullName evidence="1">DNA replication regulator SLD2</fullName>
    </recommendedName>
</protein>
<feature type="compositionally biased region" description="Acidic residues" evidence="2">
    <location>
        <begin position="750"/>
        <end position="760"/>
    </location>
</feature>
<feature type="compositionally biased region" description="Basic and acidic residues" evidence="2">
    <location>
        <begin position="761"/>
        <end position="772"/>
    </location>
</feature>
<gene>
    <name evidence="3" type="ORF">IL334_002562</name>
</gene>
<feature type="compositionally biased region" description="Polar residues" evidence="2">
    <location>
        <begin position="480"/>
        <end position="494"/>
    </location>
</feature>
<feature type="compositionally biased region" description="Polar residues" evidence="2">
    <location>
        <begin position="412"/>
        <end position="421"/>
    </location>
</feature>
<comment type="function">
    <text evidence="1">Has a role in the initiation of DNA replication. Required at S-phase checkpoint.</text>
</comment>
<feature type="compositionally biased region" description="Basic and acidic residues" evidence="2">
    <location>
        <begin position="429"/>
        <end position="438"/>
    </location>
</feature>
<feature type="compositionally biased region" description="Acidic residues" evidence="2">
    <location>
        <begin position="348"/>
        <end position="361"/>
    </location>
</feature>
<feature type="compositionally biased region" description="Basic and acidic residues" evidence="2">
    <location>
        <begin position="463"/>
        <end position="479"/>
    </location>
</feature>
<dbReference type="Gene3D" id="1.10.10.1460">
    <property type="match status" value="1"/>
</dbReference>
<dbReference type="InterPro" id="IPR040203">
    <property type="entry name" value="Sld2"/>
</dbReference>
<feature type="region of interest" description="Disordered" evidence="2">
    <location>
        <begin position="696"/>
        <end position="719"/>
    </location>
</feature>
<feature type="region of interest" description="Disordered" evidence="2">
    <location>
        <begin position="732"/>
        <end position="772"/>
    </location>
</feature>
<keyword evidence="1" id="KW-0235">DNA replication</keyword>
<keyword evidence="1" id="KW-0131">Cell cycle</keyword>
<evidence type="ECO:0000256" key="1">
    <source>
        <dbReference type="RuleBase" id="RU367067"/>
    </source>
</evidence>
<evidence type="ECO:0000256" key="2">
    <source>
        <dbReference type="SAM" id="MobiDB-lite"/>
    </source>
</evidence>
<feature type="compositionally biased region" description="Acidic residues" evidence="2">
    <location>
        <begin position="546"/>
        <end position="555"/>
    </location>
</feature>
<evidence type="ECO:0000313" key="4">
    <source>
        <dbReference type="Proteomes" id="UP001329825"/>
    </source>
</evidence>
<feature type="compositionally biased region" description="Low complexity" evidence="2">
    <location>
        <begin position="184"/>
        <end position="198"/>
    </location>
</feature>
<feature type="compositionally biased region" description="Basic and acidic residues" evidence="2">
    <location>
        <begin position="559"/>
        <end position="579"/>
    </location>
</feature>
<feature type="compositionally biased region" description="Polar residues" evidence="2">
    <location>
        <begin position="580"/>
        <end position="590"/>
    </location>
</feature>
<reference evidence="3 4" key="1">
    <citation type="submission" date="2024-01" db="EMBL/GenBank/DDBJ databases">
        <title>Comparative genomics of Cryptococcus and Kwoniella reveals pathogenesis evolution and contrasting modes of karyotype evolution via chromosome fusion or intercentromeric recombination.</title>
        <authorList>
            <person name="Coelho M.A."/>
            <person name="David-Palma M."/>
            <person name="Shea T."/>
            <person name="Bowers K."/>
            <person name="McGinley-Smith S."/>
            <person name="Mohammad A.W."/>
            <person name="Gnirke A."/>
            <person name="Yurkov A.M."/>
            <person name="Nowrousian M."/>
            <person name="Sun S."/>
            <person name="Cuomo C.A."/>
            <person name="Heitman J."/>
        </authorList>
    </citation>
    <scope>NUCLEOTIDE SEQUENCE [LARGE SCALE GENOMIC DNA]</scope>
    <source>
        <strain evidence="3">CBS 11374</strain>
    </source>
</reference>
<organism evidence="3 4">
    <name type="scientific">Kwoniella shivajii</name>
    <dbReference type="NCBI Taxonomy" id="564305"/>
    <lineage>
        <taxon>Eukaryota</taxon>
        <taxon>Fungi</taxon>
        <taxon>Dikarya</taxon>
        <taxon>Basidiomycota</taxon>
        <taxon>Agaricomycotina</taxon>
        <taxon>Tremellomycetes</taxon>
        <taxon>Tremellales</taxon>
        <taxon>Cryptococcaceae</taxon>
        <taxon>Kwoniella</taxon>
    </lineage>
</organism>
<feature type="region of interest" description="Disordered" evidence="2">
    <location>
        <begin position="1"/>
        <end position="646"/>
    </location>
</feature>
<dbReference type="PANTHER" id="PTHR28124">
    <property type="entry name" value="DNA REPLICATION REGULATOR SLD2"/>
    <property type="match status" value="1"/>
</dbReference>
<evidence type="ECO:0000313" key="3">
    <source>
        <dbReference type="EMBL" id="WRT65617.1"/>
    </source>
</evidence>
<feature type="compositionally biased region" description="Basic and acidic residues" evidence="2">
    <location>
        <begin position="300"/>
        <end position="312"/>
    </location>
</feature>
<feature type="compositionally biased region" description="Basic and acidic residues" evidence="2">
    <location>
        <begin position="12"/>
        <end position="35"/>
    </location>
</feature>
<comment type="subcellular location">
    <subcellularLocation>
        <location evidence="1">Nucleus</location>
    </subcellularLocation>
</comment>
<feature type="compositionally biased region" description="Polar residues" evidence="2">
    <location>
        <begin position="49"/>
        <end position="78"/>
    </location>
</feature>
<keyword evidence="4" id="KW-1185">Reference proteome</keyword>
<dbReference type="CDD" id="cd22289">
    <property type="entry name" value="RecQL4_SLD2_NTD"/>
    <property type="match status" value="1"/>
</dbReference>
<accession>A0ABZ1CV40</accession>
<feature type="compositionally biased region" description="Polar residues" evidence="2">
    <location>
        <begin position="223"/>
        <end position="245"/>
    </location>
</feature>
<proteinExistence type="inferred from homology"/>
<feature type="compositionally biased region" description="Basic and acidic residues" evidence="2">
    <location>
        <begin position="154"/>
        <end position="164"/>
    </location>
</feature>
<feature type="compositionally biased region" description="Acidic residues" evidence="2">
    <location>
        <begin position="608"/>
        <end position="627"/>
    </location>
</feature>
<feature type="compositionally biased region" description="Low complexity" evidence="2">
    <location>
        <begin position="79"/>
        <end position="97"/>
    </location>
</feature>
<keyword evidence="1" id="KW-0539">Nucleus</keyword>
<dbReference type="GeneID" id="87954693"/>
<feature type="compositionally biased region" description="Acidic residues" evidence="2">
    <location>
        <begin position="388"/>
        <end position="400"/>
    </location>
</feature>
<sequence>MDLASVKAAVKSWEKRFRSKEGRDPTKDDIKRDSGDIASQYALYRKLTKATTSSSQPNSQRTSTSSLQRPISDSTTLYPPSSSTAGPSSSSSSSLTSQYRTTPRNIPSSDFPTTPTPPSRRANGSYLPKTRTNSQAGPSKFPATEFGDAVENGVEERRSGDNKSLKRKASRALISNSSPPPVVPVASSSSSQTVQSTSRTLFSTPKKKGYSGPIHDPNPINPFMTSPSKSPFSITLSASNQAGDSSRSKGKSFGSPFIHASSPKKLKEVLEANSLKKIKERENTLLNEITPRTRARKRLRGEAVEDTPLKDKLPRRKRGQGSGKSEQPEDNFLKPNYTRFGSGRISEDENEDEDEDEDGGDELGPSPMKPIGRGFTSLFGEVEVNAEGNEEDREEEEDDSPFLTEKNESARSNRTNGNGNIHSKKSSGKTKEPKRSKSNDIMGMFSRVGKSTLKIIPKTDPSNPKDRNNDNGDTVHKVDGNTSVIPVIQIQPSRTPLVEPTPPTDEIPIDEPIPASPTLPTDEFPDETWTRTPSRSQRREKVLSLSDDEVDEWDPEGGPVKREIKIVPTRREVKRRNSDSSDYGVTLSNHYNDDVNEGQDQNLNGRELEDEVDVDEEEEDEEADEGEVAAGEGMNHNQNQNLKMLTLLSIHSPSSFNSNSRSKSKSKAQIHQAKLDELKVKAIFNELDATKLKAFKRGQEISFTGESRENDDEANSNEDILDKYDFDLIDNAIDNENDNQFGEGLQGTNDVEDDDWESESDGWKREQIEEDW</sequence>
<dbReference type="Proteomes" id="UP001329825">
    <property type="component" value="Chromosome 3"/>
</dbReference>
<dbReference type="RefSeq" id="XP_062790357.1">
    <property type="nucleotide sequence ID" value="XM_062934306.1"/>
</dbReference>
<comment type="similarity">
    <text evidence="1">Belongs to the SLD2 family.</text>
</comment>
<dbReference type="PANTHER" id="PTHR28124:SF1">
    <property type="entry name" value="DNA REPLICATION REGULATOR SLD2"/>
    <property type="match status" value="1"/>
</dbReference>
<name>A0ABZ1CV40_9TREE</name>
<dbReference type="EMBL" id="CP141883">
    <property type="protein sequence ID" value="WRT65617.1"/>
    <property type="molecule type" value="Genomic_DNA"/>
</dbReference>